<reference evidence="4 5" key="1">
    <citation type="submission" date="2018-03" db="EMBL/GenBank/DDBJ databases">
        <title>Genomic Encyclopedia of Archaeal and Bacterial Type Strains, Phase II (KMG-II): from individual species to whole genera.</title>
        <authorList>
            <person name="Goeker M."/>
        </authorList>
    </citation>
    <scope>NUCLEOTIDE SEQUENCE [LARGE SCALE GENOMIC DNA]</scope>
    <source>
        <strain evidence="4 5">DSM 29328</strain>
    </source>
</reference>
<keyword evidence="2" id="KW-0812">Transmembrane</keyword>
<feature type="compositionally biased region" description="Basic and acidic residues" evidence="1">
    <location>
        <begin position="62"/>
        <end position="72"/>
    </location>
</feature>
<dbReference type="Pfam" id="PF13717">
    <property type="entry name" value="Zn_ribbon_4"/>
    <property type="match status" value="1"/>
</dbReference>
<dbReference type="OrthoDB" id="7159357at2"/>
<sequence length="313" mass="33438">MRLICPNCGAQYQVDERVIPEAGRDVQCSNCGNTWFQTHPDFDEALAEELGQPGRASAARAPKPEPERDRVAEPSPPPAPEAAEPEVAEVPESVHRSAASTAAPEHDPEPAPAPQPEDDLSAVGVAPRRRVDEGVLSVLREEAERERAARHAEAEQMEIQPEPDALGAEQQGASFEAAIPVAPTGRHPAKVMPSDTYATDFDQKAASRRDRLPDVEEINSTLDPMSGAAGANAIAEVLAFEREQRKRGSRFGMGFAFFAFGLLTVLYVKAGTIGDAVPETSATLQAYVGSVDAGRLWLDETLRGAVGAVNGEN</sequence>
<proteinExistence type="predicted"/>
<dbReference type="NCBIfam" id="TIGR02098">
    <property type="entry name" value="MJ0042_CXXC"/>
    <property type="match status" value="1"/>
</dbReference>
<dbReference type="InterPro" id="IPR011723">
    <property type="entry name" value="Znf/thioredoxin_put"/>
</dbReference>
<evidence type="ECO:0000256" key="2">
    <source>
        <dbReference type="SAM" id="Phobius"/>
    </source>
</evidence>
<comment type="caution">
    <text evidence="4">The sequence shown here is derived from an EMBL/GenBank/DDBJ whole genome shotgun (WGS) entry which is preliminary data.</text>
</comment>
<accession>A0A2T0RL24</accession>
<keyword evidence="5" id="KW-1185">Reference proteome</keyword>
<feature type="domain" description="Zinc finger/thioredoxin putative" evidence="3">
    <location>
        <begin position="1"/>
        <end position="36"/>
    </location>
</feature>
<dbReference type="EMBL" id="PVTD01000008">
    <property type="protein sequence ID" value="PRY21895.1"/>
    <property type="molecule type" value="Genomic_DNA"/>
</dbReference>
<protein>
    <submittedName>
        <fullName evidence="4">Putative Zn finger-like uncharacterized protein</fullName>
    </submittedName>
</protein>
<organism evidence="4 5">
    <name type="scientific">Aliiruegeria haliotis</name>
    <dbReference type="NCBI Taxonomy" id="1280846"/>
    <lineage>
        <taxon>Bacteria</taxon>
        <taxon>Pseudomonadati</taxon>
        <taxon>Pseudomonadota</taxon>
        <taxon>Alphaproteobacteria</taxon>
        <taxon>Rhodobacterales</taxon>
        <taxon>Roseobacteraceae</taxon>
        <taxon>Aliiruegeria</taxon>
    </lineage>
</organism>
<evidence type="ECO:0000313" key="4">
    <source>
        <dbReference type="EMBL" id="PRY21895.1"/>
    </source>
</evidence>
<name>A0A2T0RL24_9RHOB</name>
<dbReference type="AlphaFoldDB" id="A0A2T0RL24"/>
<keyword evidence="2" id="KW-0472">Membrane</keyword>
<evidence type="ECO:0000256" key="1">
    <source>
        <dbReference type="SAM" id="MobiDB-lite"/>
    </source>
</evidence>
<feature type="region of interest" description="Disordered" evidence="1">
    <location>
        <begin position="49"/>
        <end position="128"/>
    </location>
</feature>
<evidence type="ECO:0000259" key="3">
    <source>
        <dbReference type="Pfam" id="PF13717"/>
    </source>
</evidence>
<feature type="transmembrane region" description="Helical" evidence="2">
    <location>
        <begin position="251"/>
        <end position="268"/>
    </location>
</feature>
<dbReference type="RefSeq" id="WP_158263592.1">
    <property type="nucleotide sequence ID" value="NZ_PVTD01000008.1"/>
</dbReference>
<gene>
    <name evidence="4" type="ORF">CLV78_108168</name>
</gene>
<dbReference type="Proteomes" id="UP000239480">
    <property type="component" value="Unassembled WGS sequence"/>
</dbReference>
<keyword evidence="2" id="KW-1133">Transmembrane helix</keyword>
<evidence type="ECO:0000313" key="5">
    <source>
        <dbReference type="Proteomes" id="UP000239480"/>
    </source>
</evidence>